<name>A0A915L2Y8_ROMCU</name>
<organism evidence="1 2">
    <name type="scientific">Romanomermis culicivorax</name>
    <name type="common">Nematode worm</name>
    <dbReference type="NCBI Taxonomy" id="13658"/>
    <lineage>
        <taxon>Eukaryota</taxon>
        <taxon>Metazoa</taxon>
        <taxon>Ecdysozoa</taxon>
        <taxon>Nematoda</taxon>
        <taxon>Enoplea</taxon>
        <taxon>Dorylaimia</taxon>
        <taxon>Mermithida</taxon>
        <taxon>Mermithoidea</taxon>
        <taxon>Mermithidae</taxon>
        <taxon>Romanomermis</taxon>
    </lineage>
</organism>
<evidence type="ECO:0000313" key="2">
    <source>
        <dbReference type="WBParaSite" id="nRc.2.0.1.t44857-RA"/>
    </source>
</evidence>
<reference evidence="2" key="1">
    <citation type="submission" date="2022-11" db="UniProtKB">
        <authorList>
            <consortium name="WormBaseParasite"/>
        </authorList>
    </citation>
    <scope>IDENTIFICATION</scope>
</reference>
<accession>A0A915L2Y8</accession>
<dbReference type="WBParaSite" id="nRc.2.0.1.t44857-RA">
    <property type="protein sequence ID" value="nRc.2.0.1.t44857-RA"/>
    <property type="gene ID" value="nRc.2.0.1.g44857"/>
</dbReference>
<dbReference type="Proteomes" id="UP000887565">
    <property type="component" value="Unplaced"/>
</dbReference>
<proteinExistence type="predicted"/>
<evidence type="ECO:0000313" key="1">
    <source>
        <dbReference type="Proteomes" id="UP000887565"/>
    </source>
</evidence>
<sequence>MQIFLNFEIYTLRTAIDKAVWPTPSCLLTEHPLVIKVDNRRHRTKQEIGKLQPSIKTKKILPIDALSTIEIVGDGRNDDCAADCAAARLSNDDCAAARFSKHDCAAATLLSTGDSIAAAGDDDVNSVADVIGGVHLDVSVVSSSDDDDNDGDRNADEIRHVVVGDDSTSSTTTEFFPTESTARFFPTAASMTEFSPTASAATEFFSPAATTTEFFSAAAATAEFSPTTGQGVSRLRTTSFRTLKNQEKILFIKKPTIKSKTLKKSKFSISFNFLSVDVLIFGRNFLFSVVVVLVEDVDVLRFLTKISGGGDDGIFSPTSKIVGDDDLDDDDGSDASKLLAICQTALVDGGISASVGGILFSANGNLFSVDRIWFSVDGILFSADGILFRADGTLFSADGILFRVDAILVSADGNFFRGGGYRQRLKKLRLLNTKLESNS</sequence>
<protein>
    <submittedName>
        <fullName evidence="2">Uncharacterized protein</fullName>
    </submittedName>
</protein>
<dbReference type="AlphaFoldDB" id="A0A915L2Y8"/>
<keyword evidence="1" id="KW-1185">Reference proteome</keyword>